<reference evidence="1" key="2">
    <citation type="submission" date="2020-05" db="UniProtKB">
        <authorList>
            <consortium name="EnsemblMetazoa"/>
        </authorList>
    </citation>
    <scope>IDENTIFICATION</scope>
    <source>
        <strain evidence="1">IAEA</strain>
    </source>
</reference>
<dbReference type="Proteomes" id="UP000092445">
    <property type="component" value="Unassembled WGS sequence"/>
</dbReference>
<keyword evidence="2" id="KW-1185">Reference proteome</keyword>
<proteinExistence type="predicted"/>
<accession>A0A1A9ZCB5</accession>
<reference evidence="2" key="1">
    <citation type="submission" date="2014-03" db="EMBL/GenBank/DDBJ databases">
        <authorList>
            <person name="Aksoy S."/>
            <person name="Warren W."/>
            <person name="Wilson R.K."/>
        </authorList>
    </citation>
    <scope>NUCLEOTIDE SEQUENCE [LARGE SCALE GENOMIC DNA]</scope>
    <source>
        <strain evidence="2">IAEA</strain>
    </source>
</reference>
<evidence type="ECO:0000313" key="1">
    <source>
        <dbReference type="EnsemblMetazoa" id="GPAI010372-PA"/>
    </source>
</evidence>
<dbReference type="VEuPathDB" id="VectorBase:GPAI010372"/>
<sequence length="259" mass="30757">MLRQTINHQLKQLHKFTKASKTERQKQKNLFTVKCNENEVKYLKHGPAFETLMRPFSAWTSTQTFMETADECGYDLPANSNKEFRAHVESVLHNTEHSLLKQKKKKKKRPQWVHKLSLKKSSACYSSNYYFEDILSDFNMQRMKIVRVPRFKESFDVQFPVGVECLIDILTKSLTNLTALLTDDNDNSCPTYLCFNRMLIHLINRYEFTEEWKKVVVRLSVRKGLVAKLQHKQEHTSLNYRNFQFRGNSYNNFMLKLDR</sequence>
<dbReference type="EnsemblMetazoa" id="GPAI010372-RA">
    <property type="protein sequence ID" value="GPAI010372-PA"/>
    <property type="gene ID" value="GPAI010372"/>
</dbReference>
<evidence type="ECO:0000313" key="2">
    <source>
        <dbReference type="Proteomes" id="UP000092445"/>
    </source>
</evidence>
<name>A0A1A9ZCB5_GLOPL</name>
<dbReference type="AlphaFoldDB" id="A0A1A9ZCB5"/>
<protein>
    <submittedName>
        <fullName evidence="1">Uncharacterized protein</fullName>
    </submittedName>
</protein>
<organism evidence="1 2">
    <name type="scientific">Glossina pallidipes</name>
    <name type="common">Tsetse fly</name>
    <dbReference type="NCBI Taxonomy" id="7398"/>
    <lineage>
        <taxon>Eukaryota</taxon>
        <taxon>Metazoa</taxon>
        <taxon>Ecdysozoa</taxon>
        <taxon>Arthropoda</taxon>
        <taxon>Hexapoda</taxon>
        <taxon>Insecta</taxon>
        <taxon>Pterygota</taxon>
        <taxon>Neoptera</taxon>
        <taxon>Endopterygota</taxon>
        <taxon>Diptera</taxon>
        <taxon>Brachycera</taxon>
        <taxon>Muscomorpha</taxon>
        <taxon>Hippoboscoidea</taxon>
        <taxon>Glossinidae</taxon>
        <taxon>Glossina</taxon>
    </lineage>
</organism>